<dbReference type="RefSeq" id="WP_206707680.1">
    <property type="nucleotide sequence ID" value="NZ_CP059066.1"/>
</dbReference>
<feature type="domain" description="M23ase beta-sheet core" evidence="4">
    <location>
        <begin position="290"/>
        <end position="385"/>
    </location>
</feature>
<dbReference type="InterPro" id="IPR011055">
    <property type="entry name" value="Dup_hybrid_motif"/>
</dbReference>
<keyword evidence="6" id="KW-0378">Hydrolase</keyword>
<dbReference type="PANTHER" id="PTHR21666:SF270">
    <property type="entry name" value="MUREIN HYDROLASE ACTIVATOR ENVC"/>
    <property type="match status" value="1"/>
</dbReference>
<dbReference type="Pfam" id="PF01551">
    <property type="entry name" value="Peptidase_M23"/>
    <property type="match status" value="1"/>
</dbReference>
<reference evidence="6" key="1">
    <citation type="submission" date="2020-07" db="EMBL/GenBank/DDBJ databases">
        <title>Koleobacter methoxysyntrophicus gen. nov., sp. nov., a novel anaerobic bacterium isolated from deep subsurface oil field and proposal of Koleobacterales ord. nov. in the phylum Firmicutes.</title>
        <authorList>
            <person name="Sakamoto S."/>
            <person name="Tamaki H."/>
        </authorList>
    </citation>
    <scope>NUCLEOTIDE SEQUENCE</scope>
    <source>
        <strain evidence="6">NRmbB1</strain>
    </source>
</reference>
<dbReference type="Gene3D" id="2.70.70.10">
    <property type="entry name" value="Glucose Permease (Domain IIA)"/>
    <property type="match status" value="1"/>
</dbReference>
<keyword evidence="1" id="KW-0732">Signal</keyword>
<proteinExistence type="predicted"/>
<dbReference type="Pfam" id="PF24568">
    <property type="entry name" value="CC_PcsB"/>
    <property type="match status" value="1"/>
</dbReference>
<dbReference type="InterPro" id="IPR016047">
    <property type="entry name" value="M23ase_b-sheet_dom"/>
</dbReference>
<evidence type="ECO:0000259" key="5">
    <source>
        <dbReference type="Pfam" id="PF24568"/>
    </source>
</evidence>
<protein>
    <submittedName>
        <fullName evidence="6">Murein hydrolase activator EnvC</fullName>
    </submittedName>
</protein>
<evidence type="ECO:0000256" key="1">
    <source>
        <dbReference type="ARBA" id="ARBA00022729"/>
    </source>
</evidence>
<keyword evidence="2" id="KW-0175">Coiled coil</keyword>
<keyword evidence="3" id="KW-1133">Transmembrane helix</keyword>
<dbReference type="InterPro" id="IPR057309">
    <property type="entry name" value="PcsB_CC"/>
</dbReference>
<dbReference type="Gene3D" id="6.10.250.3150">
    <property type="match status" value="1"/>
</dbReference>
<dbReference type="KEGG" id="kme:H0A61_02776"/>
<evidence type="ECO:0000256" key="2">
    <source>
        <dbReference type="SAM" id="Coils"/>
    </source>
</evidence>
<gene>
    <name evidence="6" type="primary">envC_2</name>
    <name evidence="6" type="ORF">H0A61_02776</name>
</gene>
<dbReference type="PANTHER" id="PTHR21666">
    <property type="entry name" value="PEPTIDASE-RELATED"/>
    <property type="match status" value="1"/>
</dbReference>
<accession>A0A8A0RPR2</accession>
<evidence type="ECO:0000259" key="4">
    <source>
        <dbReference type="Pfam" id="PF01551"/>
    </source>
</evidence>
<feature type="coiled-coil region" evidence="2">
    <location>
        <begin position="40"/>
        <end position="123"/>
    </location>
</feature>
<dbReference type="InterPro" id="IPR050570">
    <property type="entry name" value="Cell_wall_metabolism_enzyme"/>
</dbReference>
<dbReference type="SUPFAM" id="SSF51261">
    <property type="entry name" value="Duplicated hybrid motif"/>
    <property type="match status" value="1"/>
</dbReference>
<dbReference type="CDD" id="cd12797">
    <property type="entry name" value="M23_peptidase"/>
    <property type="match status" value="1"/>
</dbReference>
<dbReference type="GO" id="GO:0004222">
    <property type="term" value="F:metalloendopeptidase activity"/>
    <property type="evidence" value="ECO:0007669"/>
    <property type="project" value="TreeGrafter"/>
</dbReference>
<keyword evidence="7" id="KW-1185">Reference proteome</keyword>
<dbReference type="AlphaFoldDB" id="A0A8A0RPR2"/>
<dbReference type="Proteomes" id="UP000662904">
    <property type="component" value="Chromosome"/>
</dbReference>
<feature type="transmembrane region" description="Helical" evidence="3">
    <location>
        <begin position="12"/>
        <end position="35"/>
    </location>
</feature>
<evidence type="ECO:0000313" key="7">
    <source>
        <dbReference type="Proteomes" id="UP000662904"/>
    </source>
</evidence>
<name>A0A8A0RPR2_9FIRM</name>
<keyword evidence="3" id="KW-0812">Transmembrane</keyword>
<organism evidence="6 7">
    <name type="scientific">Koleobacter methoxysyntrophicus</name>
    <dbReference type="NCBI Taxonomy" id="2751313"/>
    <lineage>
        <taxon>Bacteria</taxon>
        <taxon>Bacillati</taxon>
        <taxon>Bacillota</taxon>
        <taxon>Clostridia</taxon>
        <taxon>Koleobacterales</taxon>
        <taxon>Koleobacteraceae</taxon>
        <taxon>Koleobacter</taxon>
    </lineage>
</organism>
<feature type="domain" description="Peptidoglycan hydrolase PcsB coiled-coil" evidence="5">
    <location>
        <begin position="111"/>
        <end position="183"/>
    </location>
</feature>
<sequence>MGHNKFKHKYHLFNKIIAAAVITGMAVVIGVTSLASGSELDDLKKQLNSLEMKIKQQEQRLNEVIKREKTVSNELEIVERKLELTELELQKVEDQLIKTEQKVKKTQQELEEAQKRVEQQTEIFYLRAEAMYKNGPVDYLEVLLDSKSFSDFITRMDILKRIISYDANLLNSLKEQKALIEDKKVELELQRNEILAVRQQISDKKKEIEVQVAARERLLNQIKNDKMAYEKALDEMEEAQRKLNKMIAELQAKQKKGYMGTATFAWPTPGYTRITSPYGWRIHPIYKTRRMHTGIDIGAPAGSNIVAATHGEVIYADWLGGYGKTVVLDHGGGISTMYAHTSVILVEVGQKVRKGQVIAKVGSTGVSTGPHLHFEVKINGNHTDPWKYFE</sequence>
<dbReference type="EMBL" id="CP059066">
    <property type="protein sequence ID" value="QSQ10371.1"/>
    <property type="molecule type" value="Genomic_DNA"/>
</dbReference>
<dbReference type="FunFam" id="2.70.70.10:FF:000006">
    <property type="entry name" value="M23 family peptidase"/>
    <property type="match status" value="1"/>
</dbReference>
<keyword evidence="3" id="KW-0472">Membrane</keyword>
<evidence type="ECO:0000256" key="3">
    <source>
        <dbReference type="SAM" id="Phobius"/>
    </source>
</evidence>
<feature type="coiled-coil region" evidence="2">
    <location>
        <begin position="170"/>
        <end position="256"/>
    </location>
</feature>
<evidence type="ECO:0000313" key="6">
    <source>
        <dbReference type="EMBL" id="QSQ10371.1"/>
    </source>
</evidence>